<sequence length="105" mass="12127">MFDKLPVELVWLIYNDLPLRSLAQTAKINRRTHALATGRRSPVREKLQRPIRVEIKMYESGNMVDQELAEEYGSNQGRKKSCFIPGRVRCSISTNSSPEWLHLLS</sequence>
<dbReference type="AlphaFoldDB" id="A0A2A2L1Y0"/>
<evidence type="ECO:0008006" key="3">
    <source>
        <dbReference type="Google" id="ProtNLM"/>
    </source>
</evidence>
<comment type="caution">
    <text evidence="1">The sequence shown here is derived from an EMBL/GenBank/DDBJ whole genome shotgun (WGS) entry which is preliminary data.</text>
</comment>
<keyword evidence="2" id="KW-1185">Reference proteome</keyword>
<gene>
    <name evidence="1" type="ORF">WR25_02740</name>
</gene>
<reference evidence="1 2" key="1">
    <citation type="journal article" date="2017" name="Curr. Biol.">
        <title>Genome architecture and evolution of a unichromosomal asexual nematode.</title>
        <authorList>
            <person name="Fradin H."/>
            <person name="Zegar C."/>
            <person name="Gutwein M."/>
            <person name="Lucas J."/>
            <person name="Kovtun M."/>
            <person name="Corcoran D."/>
            <person name="Baugh L.R."/>
            <person name="Kiontke K."/>
            <person name="Gunsalus K."/>
            <person name="Fitch D.H."/>
            <person name="Piano F."/>
        </authorList>
    </citation>
    <scope>NUCLEOTIDE SEQUENCE [LARGE SCALE GENOMIC DNA]</scope>
    <source>
        <strain evidence="1">PF1309</strain>
    </source>
</reference>
<evidence type="ECO:0000313" key="2">
    <source>
        <dbReference type="Proteomes" id="UP000218231"/>
    </source>
</evidence>
<organism evidence="1 2">
    <name type="scientific">Diploscapter pachys</name>
    <dbReference type="NCBI Taxonomy" id="2018661"/>
    <lineage>
        <taxon>Eukaryota</taxon>
        <taxon>Metazoa</taxon>
        <taxon>Ecdysozoa</taxon>
        <taxon>Nematoda</taxon>
        <taxon>Chromadorea</taxon>
        <taxon>Rhabditida</taxon>
        <taxon>Rhabditina</taxon>
        <taxon>Rhabditomorpha</taxon>
        <taxon>Rhabditoidea</taxon>
        <taxon>Rhabditidae</taxon>
        <taxon>Diploscapter</taxon>
    </lineage>
</organism>
<name>A0A2A2L1Y0_9BILA</name>
<protein>
    <recommendedName>
        <fullName evidence="3">F-box domain-containing protein</fullName>
    </recommendedName>
</protein>
<proteinExistence type="predicted"/>
<dbReference type="Proteomes" id="UP000218231">
    <property type="component" value="Unassembled WGS sequence"/>
</dbReference>
<evidence type="ECO:0000313" key="1">
    <source>
        <dbReference type="EMBL" id="PAV80276.1"/>
    </source>
</evidence>
<dbReference type="EMBL" id="LIAE01007288">
    <property type="protein sequence ID" value="PAV80276.1"/>
    <property type="molecule type" value="Genomic_DNA"/>
</dbReference>
<accession>A0A2A2L1Y0</accession>